<evidence type="ECO:0000313" key="3">
    <source>
        <dbReference type="Proteomes" id="UP000828390"/>
    </source>
</evidence>
<evidence type="ECO:0000313" key="2">
    <source>
        <dbReference type="EMBL" id="KAH3733829.1"/>
    </source>
</evidence>
<proteinExistence type="predicted"/>
<comment type="caution">
    <text evidence="2">The sequence shown here is derived from an EMBL/GenBank/DDBJ whole genome shotgun (WGS) entry which is preliminary data.</text>
</comment>
<dbReference type="Proteomes" id="UP000828390">
    <property type="component" value="Unassembled WGS sequence"/>
</dbReference>
<dbReference type="AlphaFoldDB" id="A0A9D4CWD2"/>
<sequence>MVQQERAGPSIPISVQDEISGVFQMDRVASIRCYCPSILQRWAARPRHWPSPVIVQKVVSLGACLTPTGFKGSEYKHMEWRICFNTGEAELMNNLNYTQAKVYAMLKMILKNVTEPMLWFSKRRMELEMMWLEMRKSDAQCRDEDECVDMSDAIFVGK</sequence>
<feature type="domain" description="Mab-21-like nucleotidyltransferase" evidence="1">
    <location>
        <begin position="5"/>
        <end position="94"/>
    </location>
</feature>
<keyword evidence="3" id="KW-1185">Reference proteome</keyword>
<dbReference type="EMBL" id="JAIWYP010000011">
    <property type="protein sequence ID" value="KAH3733829.1"/>
    <property type="molecule type" value="Genomic_DNA"/>
</dbReference>
<reference evidence="2" key="2">
    <citation type="submission" date="2020-11" db="EMBL/GenBank/DDBJ databases">
        <authorList>
            <person name="McCartney M.A."/>
            <person name="Auch B."/>
            <person name="Kono T."/>
            <person name="Mallez S."/>
            <person name="Becker A."/>
            <person name="Gohl D.M."/>
            <person name="Silverstein K.A.T."/>
            <person name="Koren S."/>
            <person name="Bechman K.B."/>
            <person name="Herman A."/>
            <person name="Abrahante J.E."/>
            <person name="Garbe J."/>
        </authorList>
    </citation>
    <scope>NUCLEOTIDE SEQUENCE</scope>
    <source>
        <strain evidence="2">Duluth1</strain>
        <tissue evidence="2">Whole animal</tissue>
    </source>
</reference>
<reference evidence="2" key="1">
    <citation type="journal article" date="2019" name="bioRxiv">
        <title>The Genome of the Zebra Mussel, Dreissena polymorpha: A Resource for Invasive Species Research.</title>
        <authorList>
            <person name="McCartney M.A."/>
            <person name="Auch B."/>
            <person name="Kono T."/>
            <person name="Mallez S."/>
            <person name="Zhang Y."/>
            <person name="Obille A."/>
            <person name="Becker A."/>
            <person name="Abrahante J.E."/>
            <person name="Garbe J."/>
            <person name="Badalamenti J.P."/>
            <person name="Herman A."/>
            <person name="Mangelson H."/>
            <person name="Liachko I."/>
            <person name="Sullivan S."/>
            <person name="Sone E.D."/>
            <person name="Koren S."/>
            <person name="Silverstein K.A.T."/>
            <person name="Beckman K.B."/>
            <person name="Gohl D.M."/>
        </authorList>
    </citation>
    <scope>NUCLEOTIDE SEQUENCE</scope>
    <source>
        <strain evidence="2">Duluth1</strain>
        <tissue evidence="2">Whole animal</tissue>
    </source>
</reference>
<dbReference type="Pfam" id="PF03281">
    <property type="entry name" value="Mab-21"/>
    <property type="match status" value="1"/>
</dbReference>
<dbReference type="InterPro" id="IPR046903">
    <property type="entry name" value="Mab-21-like_nuc_Trfase"/>
</dbReference>
<gene>
    <name evidence="2" type="ORF">DPMN_040266</name>
</gene>
<accession>A0A9D4CWD2</accession>
<protein>
    <recommendedName>
        <fullName evidence="1">Mab-21-like nucleotidyltransferase domain-containing protein</fullName>
    </recommendedName>
</protein>
<evidence type="ECO:0000259" key="1">
    <source>
        <dbReference type="Pfam" id="PF03281"/>
    </source>
</evidence>
<name>A0A9D4CWD2_DREPO</name>
<organism evidence="2 3">
    <name type="scientific">Dreissena polymorpha</name>
    <name type="common">Zebra mussel</name>
    <name type="synonym">Mytilus polymorpha</name>
    <dbReference type="NCBI Taxonomy" id="45954"/>
    <lineage>
        <taxon>Eukaryota</taxon>
        <taxon>Metazoa</taxon>
        <taxon>Spiralia</taxon>
        <taxon>Lophotrochozoa</taxon>
        <taxon>Mollusca</taxon>
        <taxon>Bivalvia</taxon>
        <taxon>Autobranchia</taxon>
        <taxon>Heteroconchia</taxon>
        <taxon>Euheterodonta</taxon>
        <taxon>Imparidentia</taxon>
        <taxon>Neoheterodontei</taxon>
        <taxon>Myida</taxon>
        <taxon>Dreissenoidea</taxon>
        <taxon>Dreissenidae</taxon>
        <taxon>Dreissena</taxon>
    </lineage>
</organism>